<dbReference type="InterPro" id="IPR044729">
    <property type="entry name" value="CBS_bac"/>
</dbReference>
<name>A0ABY6MY72_9ALTE</name>
<sequence>MTTSSLLVSDYMKPVTEYFSPDTSVEEVVKTLVKNKLMGAPVLDKDKKLVGFISEKDCLKKMLNNSYYSQHNHVARDIMRTNPLSVSPNTDIINLAEEMLGKRPKLYPVVENDEVIGIITRADVLRALGTTPKVKH</sequence>
<dbReference type="PROSITE" id="PS51371">
    <property type="entry name" value="CBS"/>
    <property type="match status" value="2"/>
</dbReference>
<reference evidence="4" key="1">
    <citation type="submission" date="2022-06" db="EMBL/GenBank/DDBJ databases">
        <title>Alkalimarinus sp. nov., isolated from gut of a Alitta virens.</title>
        <authorList>
            <person name="Yang A.I."/>
            <person name="Shin N.-R."/>
        </authorList>
    </citation>
    <scope>NUCLEOTIDE SEQUENCE</scope>
    <source>
        <strain evidence="4">A2M4</strain>
    </source>
</reference>
<dbReference type="RefSeq" id="WP_265046244.1">
    <property type="nucleotide sequence ID" value="NZ_CP100390.1"/>
</dbReference>
<dbReference type="CDD" id="cd04629">
    <property type="entry name" value="CBS_pair_bac"/>
    <property type="match status" value="1"/>
</dbReference>
<dbReference type="InterPro" id="IPR046342">
    <property type="entry name" value="CBS_dom_sf"/>
</dbReference>
<organism evidence="4 5">
    <name type="scientific">Alkalimarinus alittae</name>
    <dbReference type="NCBI Taxonomy" id="2961619"/>
    <lineage>
        <taxon>Bacteria</taxon>
        <taxon>Pseudomonadati</taxon>
        <taxon>Pseudomonadota</taxon>
        <taxon>Gammaproteobacteria</taxon>
        <taxon>Alteromonadales</taxon>
        <taxon>Alteromonadaceae</taxon>
        <taxon>Alkalimarinus</taxon>
    </lineage>
</organism>
<dbReference type="PANTHER" id="PTHR43080:SF2">
    <property type="entry name" value="CBS DOMAIN-CONTAINING PROTEIN"/>
    <property type="match status" value="1"/>
</dbReference>
<feature type="domain" description="CBS" evidence="3">
    <location>
        <begin position="79"/>
        <end position="136"/>
    </location>
</feature>
<evidence type="ECO:0000259" key="3">
    <source>
        <dbReference type="PROSITE" id="PS51371"/>
    </source>
</evidence>
<evidence type="ECO:0000256" key="1">
    <source>
        <dbReference type="ARBA" id="ARBA00023122"/>
    </source>
</evidence>
<dbReference type="Pfam" id="PF00571">
    <property type="entry name" value="CBS"/>
    <property type="match status" value="2"/>
</dbReference>
<dbReference type="InterPro" id="IPR051257">
    <property type="entry name" value="Diverse_CBS-Domain"/>
</dbReference>
<keyword evidence="5" id="KW-1185">Reference proteome</keyword>
<evidence type="ECO:0000313" key="5">
    <source>
        <dbReference type="Proteomes" id="UP001163739"/>
    </source>
</evidence>
<dbReference type="EMBL" id="CP100390">
    <property type="protein sequence ID" value="UZE94750.1"/>
    <property type="molecule type" value="Genomic_DNA"/>
</dbReference>
<gene>
    <name evidence="4" type="ORF">NKI27_11745</name>
</gene>
<proteinExistence type="predicted"/>
<keyword evidence="1 2" id="KW-0129">CBS domain</keyword>
<dbReference type="PANTHER" id="PTHR43080">
    <property type="entry name" value="CBS DOMAIN-CONTAINING PROTEIN CBSX3, MITOCHONDRIAL"/>
    <property type="match status" value="1"/>
</dbReference>
<protein>
    <submittedName>
        <fullName evidence="4">CBS domain-containing protein</fullName>
    </submittedName>
</protein>
<evidence type="ECO:0000313" key="4">
    <source>
        <dbReference type="EMBL" id="UZE94750.1"/>
    </source>
</evidence>
<dbReference type="Proteomes" id="UP001163739">
    <property type="component" value="Chromosome"/>
</dbReference>
<dbReference type="Gene3D" id="3.10.580.10">
    <property type="entry name" value="CBS-domain"/>
    <property type="match status" value="1"/>
</dbReference>
<accession>A0ABY6MY72</accession>
<dbReference type="InterPro" id="IPR000644">
    <property type="entry name" value="CBS_dom"/>
</dbReference>
<dbReference type="SMART" id="SM00116">
    <property type="entry name" value="CBS"/>
    <property type="match status" value="2"/>
</dbReference>
<dbReference type="SUPFAM" id="SSF54631">
    <property type="entry name" value="CBS-domain pair"/>
    <property type="match status" value="1"/>
</dbReference>
<feature type="domain" description="CBS" evidence="3">
    <location>
        <begin position="12"/>
        <end position="69"/>
    </location>
</feature>
<evidence type="ECO:0000256" key="2">
    <source>
        <dbReference type="PROSITE-ProRule" id="PRU00703"/>
    </source>
</evidence>